<dbReference type="EnsemblPlants" id="EMT16523">
    <property type="protein sequence ID" value="EMT16523"/>
    <property type="gene ID" value="F775_22627"/>
</dbReference>
<name>N1QZG6_AEGTA</name>
<protein>
    <submittedName>
        <fullName evidence="1">Uncharacterized protein</fullName>
    </submittedName>
</protein>
<dbReference type="ExpressionAtlas" id="N1QZG6">
    <property type="expression patterns" value="baseline"/>
</dbReference>
<dbReference type="PANTHER" id="PTHR31325">
    <property type="entry name" value="OS01G0798800 PROTEIN-RELATED"/>
    <property type="match status" value="1"/>
</dbReference>
<dbReference type="AlphaFoldDB" id="N1QZG6"/>
<dbReference type="Pfam" id="PF13968">
    <property type="entry name" value="DUF4220"/>
    <property type="match status" value="1"/>
</dbReference>
<accession>N1QZG6</accession>
<organism evidence="1">
    <name type="scientific">Aegilops tauschii</name>
    <name type="common">Tausch's goatgrass</name>
    <name type="synonym">Aegilops squarrosa</name>
    <dbReference type="NCBI Taxonomy" id="37682"/>
    <lineage>
        <taxon>Eukaryota</taxon>
        <taxon>Viridiplantae</taxon>
        <taxon>Streptophyta</taxon>
        <taxon>Embryophyta</taxon>
        <taxon>Tracheophyta</taxon>
        <taxon>Spermatophyta</taxon>
        <taxon>Magnoliopsida</taxon>
        <taxon>Liliopsida</taxon>
        <taxon>Poales</taxon>
        <taxon>Poaceae</taxon>
        <taxon>BOP clade</taxon>
        <taxon>Pooideae</taxon>
        <taxon>Triticodae</taxon>
        <taxon>Triticeae</taxon>
        <taxon>Triticinae</taxon>
        <taxon>Aegilops</taxon>
    </lineage>
</organism>
<evidence type="ECO:0000313" key="1">
    <source>
        <dbReference type="EnsemblPlants" id="EMT16523"/>
    </source>
</evidence>
<proteinExistence type="predicted"/>
<reference evidence="1" key="1">
    <citation type="submission" date="2015-06" db="UniProtKB">
        <authorList>
            <consortium name="EnsemblPlants"/>
        </authorList>
    </citation>
    <scope>IDENTIFICATION</scope>
</reference>
<sequence length="859" mass="96606">MGAWEASSPTRSTPVRAGYGSDYGRRQYCLDGFGGWAWIRGKLQIGVAATPKSTLSAPIPFLEASVERCGINRIVDGGSRRHGAVETRRLMRGDGLAQEQEAVGHHGVVDSREAWQGRCISSALRMDRWKMKVTALAACGAHWECARPMWGPIQLGLDDCMRVLTYVDNLSAGGLSGMAGLFMGEESQERMNLRVTRVLVTVSHLAHLTLAQLSGIRRRRDSGVRMSLVWVAYHVTEIITPIALGKVFLDTATAVSEELMFLLLHLGRPDNITSYALEHNELSPTQKAALVLEIGGAIYGSYKQRFMRGDAALRATFFIMLFLGSYKYVERAVALRRACFDNIRRSAGRKKLRRFTFEDEGRKWDNDDALLDAHGLLGVTMGAFADYQVHRRRYVPSYSGWKGVSEVVEMEASLMYDMLYTKASVIRTWAGYIIRVLSPPATAPTLYLFHSKEGNAMESADRTVTYTLLVGTLVLDVRWLLRALGSTWTYAFLVEQGEGKEWLLPVRRTFPDNLPRQAAMQSWYCVRRLLVSLDMSRLSLRSGPSGHRLLSGAGQHNLLQECCTCTPPRPPGQLEKLVYSFFTGLGKKTDDVKDELLEAVCTQVLLESCTLVGMRPIRELDDFMRSNASNYSFESNLIALHVATGIFLLCKPTSIKSEASAKYEKQIRAISDYMMFLLAERQHMVLRQGDEGVHYKKARLDLEIWSERGTDNSPTIRETKQLANILLDMDATEGSCVLGRSSHLYDRNDTLGLGAYWAFNLLDELEPGNYGRHPMQGQYIHKLEAFIPAFTDEVQTKVREHRDRGEQPELLDCMLQTILVSWVRLLTFTSDQCSRDSHAKQLSCGGELLTIVWLMNRQK</sequence>
<dbReference type="InterPro" id="IPR025315">
    <property type="entry name" value="DUF4220"/>
</dbReference>
<dbReference type="InterPro" id="IPR007658">
    <property type="entry name" value="DUF594"/>
</dbReference>
<dbReference type="Pfam" id="PF04578">
    <property type="entry name" value="DUF594"/>
    <property type="match status" value="1"/>
</dbReference>